<dbReference type="InterPro" id="IPR035892">
    <property type="entry name" value="C2_domain_sf"/>
</dbReference>
<dbReference type="OrthoDB" id="8956628at2759"/>
<sequence length="146" mass="16445">MEPNNLIVTVISARGLSLKGHTKLDVFVNLTLNSTGSWKSKVQTEIKKSTGDCTWDQACEFFVNDMDSVLTILVNHKTVIGAECIGGIELKLRECRCKTMPIWFKLRKKGKFDEVSEKYRGELLLKFYFCNKQLSSSALSINSNSS</sequence>
<dbReference type="EMBL" id="UYYG01001201">
    <property type="protein sequence ID" value="VDN60105.1"/>
    <property type="molecule type" value="Genomic_DNA"/>
</dbReference>
<name>A0A0N4UIQ2_DRAME</name>
<dbReference type="GO" id="GO:0031267">
    <property type="term" value="F:small GTPase binding"/>
    <property type="evidence" value="ECO:0007669"/>
    <property type="project" value="InterPro"/>
</dbReference>
<accession>A0A0N4UIQ2</accession>
<evidence type="ECO:0000256" key="1">
    <source>
        <dbReference type="ARBA" id="ARBA00004172"/>
    </source>
</evidence>
<gene>
    <name evidence="4" type="ORF">DME_LOCUS10078</name>
</gene>
<dbReference type="Gene3D" id="2.60.40.150">
    <property type="entry name" value="C2 domain"/>
    <property type="match status" value="1"/>
</dbReference>
<feature type="domain" description="C2" evidence="3">
    <location>
        <begin position="1"/>
        <end position="104"/>
    </location>
</feature>
<keyword evidence="6" id="KW-1185">Reference proteome</keyword>
<evidence type="ECO:0000259" key="3">
    <source>
        <dbReference type="PROSITE" id="PS50004"/>
    </source>
</evidence>
<evidence type="ECO:0000313" key="7">
    <source>
        <dbReference type="WBParaSite" id="DME_0000749301-mRNA-1"/>
    </source>
</evidence>
<evidence type="ECO:0000313" key="5">
    <source>
        <dbReference type="Proteomes" id="UP000038040"/>
    </source>
</evidence>
<organism evidence="5 7">
    <name type="scientific">Dracunculus medinensis</name>
    <name type="common">Guinea worm</name>
    <dbReference type="NCBI Taxonomy" id="318479"/>
    <lineage>
        <taxon>Eukaryota</taxon>
        <taxon>Metazoa</taxon>
        <taxon>Ecdysozoa</taxon>
        <taxon>Nematoda</taxon>
        <taxon>Chromadorea</taxon>
        <taxon>Rhabditida</taxon>
        <taxon>Spirurina</taxon>
        <taxon>Dracunculoidea</taxon>
        <taxon>Dracunculidae</taxon>
        <taxon>Dracunculus</taxon>
    </lineage>
</organism>
<dbReference type="PROSITE" id="PS50004">
    <property type="entry name" value="C2"/>
    <property type="match status" value="1"/>
</dbReference>
<keyword evidence="2" id="KW-0967">Endosome</keyword>
<comment type="subcellular location">
    <subcellularLocation>
        <location evidence="1">Recycling endosome</location>
    </subcellularLocation>
</comment>
<reference evidence="7" key="1">
    <citation type="submission" date="2017-02" db="UniProtKB">
        <authorList>
            <consortium name="WormBaseParasite"/>
        </authorList>
    </citation>
    <scope>IDENTIFICATION</scope>
</reference>
<dbReference type="AlphaFoldDB" id="A0A0N4UIQ2"/>
<dbReference type="Pfam" id="PF00168">
    <property type="entry name" value="C2"/>
    <property type="match status" value="1"/>
</dbReference>
<dbReference type="WBParaSite" id="DME_0000749301-mRNA-1">
    <property type="protein sequence ID" value="DME_0000749301-mRNA-1"/>
    <property type="gene ID" value="DME_0000749301"/>
</dbReference>
<dbReference type="GO" id="GO:0055037">
    <property type="term" value="C:recycling endosome"/>
    <property type="evidence" value="ECO:0007669"/>
    <property type="project" value="UniProtKB-SubCell"/>
</dbReference>
<evidence type="ECO:0000313" key="4">
    <source>
        <dbReference type="EMBL" id="VDN60105.1"/>
    </source>
</evidence>
<dbReference type="PANTHER" id="PTHR15746:SF23">
    <property type="entry name" value="RAB11 INTERACTING PROTEIN, ISOFORM A"/>
    <property type="match status" value="1"/>
</dbReference>
<dbReference type="InterPro" id="IPR000008">
    <property type="entry name" value="C2_dom"/>
</dbReference>
<evidence type="ECO:0000313" key="6">
    <source>
        <dbReference type="Proteomes" id="UP000274756"/>
    </source>
</evidence>
<dbReference type="GO" id="GO:0045055">
    <property type="term" value="P:regulated exocytosis"/>
    <property type="evidence" value="ECO:0007669"/>
    <property type="project" value="TreeGrafter"/>
</dbReference>
<dbReference type="SUPFAM" id="SSF49562">
    <property type="entry name" value="C2 domain (Calcium/lipid-binding domain, CaLB)"/>
    <property type="match status" value="1"/>
</dbReference>
<protein>
    <submittedName>
        <fullName evidence="7">C2 domain-containing protein</fullName>
    </submittedName>
</protein>
<proteinExistence type="predicted"/>
<dbReference type="PANTHER" id="PTHR15746">
    <property type="entry name" value="RAB11-RELATED"/>
    <property type="match status" value="1"/>
</dbReference>
<dbReference type="InterPro" id="IPR037789">
    <property type="entry name" value="FIP_classI"/>
</dbReference>
<reference evidence="4 6" key="2">
    <citation type="submission" date="2018-11" db="EMBL/GenBank/DDBJ databases">
        <authorList>
            <consortium name="Pathogen Informatics"/>
        </authorList>
    </citation>
    <scope>NUCLEOTIDE SEQUENCE [LARGE SCALE GENOMIC DNA]</scope>
</reference>
<dbReference type="Proteomes" id="UP000274756">
    <property type="component" value="Unassembled WGS sequence"/>
</dbReference>
<evidence type="ECO:0000256" key="2">
    <source>
        <dbReference type="ARBA" id="ARBA00022753"/>
    </source>
</evidence>
<dbReference type="STRING" id="318479.A0A0N4UIQ2"/>
<dbReference type="Proteomes" id="UP000038040">
    <property type="component" value="Unplaced"/>
</dbReference>
<dbReference type="SMART" id="SM00239">
    <property type="entry name" value="C2"/>
    <property type="match status" value="1"/>
</dbReference>